<dbReference type="KEGG" id="ipc:IPA_09675"/>
<dbReference type="AlphaFoldDB" id="A0A977KC57"/>
<protein>
    <recommendedName>
        <fullName evidence="1">NurA domain-containing protein</fullName>
    </recommendedName>
</protein>
<evidence type="ECO:0000313" key="3">
    <source>
        <dbReference type="Proteomes" id="UP001063698"/>
    </source>
</evidence>
<feature type="domain" description="NurA" evidence="1">
    <location>
        <begin position="20"/>
        <end position="276"/>
    </location>
</feature>
<dbReference type="Proteomes" id="UP001063698">
    <property type="component" value="Chromosome"/>
</dbReference>
<gene>
    <name evidence="2" type="ORF">IPA_09675</name>
</gene>
<dbReference type="SMART" id="SM00933">
    <property type="entry name" value="NurA"/>
    <property type="match status" value="1"/>
</dbReference>
<keyword evidence="3" id="KW-1185">Reference proteome</keyword>
<dbReference type="EMBL" id="CP006868">
    <property type="protein sequence ID" value="UXD22930.1"/>
    <property type="molecule type" value="Genomic_DNA"/>
</dbReference>
<sequence length="300" mass="34217">MDKFNELWNSMDITERSDGIPVAAIDGSVNRKKLHAATVFAVRAVVIKIPKGSTEETPKKEKMGILRFPQFWRERTIMYMEGLEAELYSDFTEANPTFFMMMDGMFSVASKCHADLSAYGCTPFKGTLDELLVRVRNTNDVAEAIRVECGWKKEMYKEVARIARKVPTVYVGKSFMDNSVFNDPEIYDIEIIDVLAKTPGFTKPFIQELEVGCSPQETVTISRSYMKFSKRGSVYVVEVLGNVNEDEMEEIFKILIYYSVKGYPLPLKLAHRRCEISDRYFNVLLRRAGGGLLRTGREAL</sequence>
<name>A0A977KC57_9CREN</name>
<evidence type="ECO:0000313" key="2">
    <source>
        <dbReference type="EMBL" id="UXD22930.1"/>
    </source>
</evidence>
<accession>A0A977KC57</accession>
<reference evidence="2" key="1">
    <citation type="submission" date="2013-11" db="EMBL/GenBank/DDBJ databases">
        <title>Comparative genomics of Ignicoccus.</title>
        <authorList>
            <person name="Podar M."/>
        </authorList>
    </citation>
    <scope>NUCLEOTIDE SEQUENCE</scope>
    <source>
        <strain evidence="2">DSM 13166</strain>
    </source>
</reference>
<evidence type="ECO:0000259" key="1">
    <source>
        <dbReference type="SMART" id="SM00933"/>
    </source>
</evidence>
<proteinExistence type="predicted"/>
<organism evidence="2 3">
    <name type="scientific">Ignicoccus pacificus DSM 13166</name>
    <dbReference type="NCBI Taxonomy" id="940294"/>
    <lineage>
        <taxon>Archaea</taxon>
        <taxon>Thermoproteota</taxon>
        <taxon>Thermoprotei</taxon>
        <taxon>Desulfurococcales</taxon>
        <taxon>Desulfurococcaceae</taxon>
        <taxon>Ignicoccus</taxon>
    </lineage>
</organism>
<dbReference type="InterPro" id="IPR018977">
    <property type="entry name" value="NurA_domain"/>
</dbReference>
<dbReference type="Pfam" id="PF09376">
    <property type="entry name" value="NurA"/>
    <property type="match status" value="1"/>
</dbReference>